<keyword evidence="2 4" id="KW-0472">Membrane</keyword>
<gene>
    <name evidence="8" type="ORF">SAMN04488050_102493</name>
</gene>
<evidence type="ECO:0000259" key="7">
    <source>
        <dbReference type="PROSITE" id="PS51123"/>
    </source>
</evidence>
<evidence type="ECO:0000256" key="4">
    <source>
        <dbReference type="PROSITE-ProRule" id="PRU00473"/>
    </source>
</evidence>
<name>A0A1I6QYH9_9RHOB</name>
<evidence type="ECO:0000256" key="3">
    <source>
        <dbReference type="ARBA" id="ARBA00023237"/>
    </source>
</evidence>
<dbReference type="RefSeq" id="WP_092420227.1">
    <property type="nucleotide sequence ID" value="NZ_FNCL01000001.1"/>
</dbReference>
<evidence type="ECO:0000256" key="6">
    <source>
        <dbReference type="SAM" id="SignalP"/>
    </source>
</evidence>
<dbReference type="InterPro" id="IPR050330">
    <property type="entry name" value="Bact_OuterMem_StrucFunc"/>
</dbReference>
<evidence type="ECO:0000256" key="1">
    <source>
        <dbReference type="ARBA" id="ARBA00004442"/>
    </source>
</evidence>
<feature type="domain" description="OmpA-like" evidence="7">
    <location>
        <begin position="209"/>
        <end position="326"/>
    </location>
</feature>
<dbReference type="STRING" id="311180.SAMN04488050_102493"/>
<dbReference type="AlphaFoldDB" id="A0A1I6QYH9"/>
<accession>A0A1I6QYH9</accession>
<comment type="subcellular location">
    <subcellularLocation>
        <location evidence="1">Cell outer membrane</location>
    </subcellularLocation>
</comment>
<dbReference type="OrthoDB" id="9792021at2"/>
<dbReference type="Proteomes" id="UP000199392">
    <property type="component" value="Unassembled WGS sequence"/>
</dbReference>
<evidence type="ECO:0000256" key="2">
    <source>
        <dbReference type="ARBA" id="ARBA00023136"/>
    </source>
</evidence>
<keyword evidence="9" id="KW-1185">Reference proteome</keyword>
<dbReference type="PANTHER" id="PTHR30329:SF21">
    <property type="entry name" value="LIPOPROTEIN YIAD-RELATED"/>
    <property type="match status" value="1"/>
</dbReference>
<dbReference type="GO" id="GO:0009279">
    <property type="term" value="C:cell outer membrane"/>
    <property type="evidence" value="ECO:0007669"/>
    <property type="project" value="UniProtKB-SubCell"/>
</dbReference>
<dbReference type="PRINTS" id="PR01021">
    <property type="entry name" value="OMPADOMAIN"/>
</dbReference>
<protein>
    <submittedName>
        <fullName evidence="8">OmpA family protein</fullName>
    </submittedName>
</protein>
<keyword evidence="6" id="KW-0732">Signal</keyword>
<dbReference type="InterPro" id="IPR006664">
    <property type="entry name" value="OMP_bac"/>
</dbReference>
<sequence length="327" mass="34770">MTTTTRRRAERLLPTLALALLAALPARAFDLALPGTARLAAERITDPGSYEVPVAPWTEMEGLVTQSIEGRIQRQAWRIDATGLTDLQIIAPLRAQLEEAGWSILLDCAARACGGFDFRFATEVMKGPAMYVDLSAYRFLSARNPEGDYLTLLVSHSPATGFVQVIRASTSPSAGTNDEDVGEEDSNAIADDAEPPVLSSSTPDLIRTLEAQGHAVLLDLAFASGAETLAPGKIASLDALADYLNADPARRVLFVGHTDATGTSAANVEISRSRAQAARGYLLEKGIPAGQMEADGAGYLAPLASNLSDEGRRENRRVEVVLLPAVE</sequence>
<feature type="compositionally biased region" description="Acidic residues" evidence="5">
    <location>
        <begin position="177"/>
        <end position="194"/>
    </location>
</feature>
<dbReference type="InterPro" id="IPR036737">
    <property type="entry name" value="OmpA-like_sf"/>
</dbReference>
<proteinExistence type="predicted"/>
<dbReference type="PANTHER" id="PTHR30329">
    <property type="entry name" value="STATOR ELEMENT OF FLAGELLAR MOTOR COMPLEX"/>
    <property type="match status" value="1"/>
</dbReference>
<reference evidence="9" key="1">
    <citation type="submission" date="2016-10" db="EMBL/GenBank/DDBJ databases">
        <authorList>
            <person name="Varghese N."/>
            <person name="Submissions S."/>
        </authorList>
    </citation>
    <scope>NUCLEOTIDE SEQUENCE [LARGE SCALE GENOMIC DNA]</scope>
    <source>
        <strain evidence="9">DSM 26894</strain>
    </source>
</reference>
<dbReference type="InterPro" id="IPR006665">
    <property type="entry name" value="OmpA-like"/>
</dbReference>
<dbReference type="SUPFAM" id="SSF103088">
    <property type="entry name" value="OmpA-like"/>
    <property type="match status" value="1"/>
</dbReference>
<dbReference type="CDD" id="cd07185">
    <property type="entry name" value="OmpA_C-like"/>
    <property type="match status" value="1"/>
</dbReference>
<organism evidence="8 9">
    <name type="scientific">Alloyangia pacifica</name>
    <dbReference type="NCBI Taxonomy" id="311180"/>
    <lineage>
        <taxon>Bacteria</taxon>
        <taxon>Pseudomonadati</taxon>
        <taxon>Pseudomonadota</taxon>
        <taxon>Alphaproteobacteria</taxon>
        <taxon>Rhodobacterales</taxon>
        <taxon>Roseobacteraceae</taxon>
        <taxon>Alloyangia</taxon>
    </lineage>
</organism>
<dbReference type="Pfam" id="PF00691">
    <property type="entry name" value="OmpA"/>
    <property type="match status" value="1"/>
</dbReference>
<feature type="chain" id="PRO_5011705568" evidence="6">
    <location>
        <begin position="29"/>
        <end position="327"/>
    </location>
</feature>
<evidence type="ECO:0000256" key="5">
    <source>
        <dbReference type="SAM" id="MobiDB-lite"/>
    </source>
</evidence>
<keyword evidence="3" id="KW-0998">Cell outer membrane</keyword>
<evidence type="ECO:0000313" key="9">
    <source>
        <dbReference type="Proteomes" id="UP000199392"/>
    </source>
</evidence>
<dbReference type="EMBL" id="FOZW01000002">
    <property type="protein sequence ID" value="SFS57473.1"/>
    <property type="molecule type" value="Genomic_DNA"/>
</dbReference>
<dbReference type="PROSITE" id="PS51123">
    <property type="entry name" value="OMPA_2"/>
    <property type="match status" value="1"/>
</dbReference>
<feature type="signal peptide" evidence="6">
    <location>
        <begin position="1"/>
        <end position="28"/>
    </location>
</feature>
<evidence type="ECO:0000313" key="8">
    <source>
        <dbReference type="EMBL" id="SFS57473.1"/>
    </source>
</evidence>
<dbReference type="Gene3D" id="3.30.1330.60">
    <property type="entry name" value="OmpA-like domain"/>
    <property type="match status" value="1"/>
</dbReference>
<feature type="region of interest" description="Disordered" evidence="5">
    <location>
        <begin position="170"/>
        <end position="200"/>
    </location>
</feature>